<dbReference type="EMBL" id="CP042374">
    <property type="protein sequence ID" value="QEA33937.1"/>
    <property type="molecule type" value="Genomic_DNA"/>
</dbReference>
<gene>
    <name evidence="3" type="ORF">FGL89_07300</name>
</gene>
<reference evidence="3 4" key="1">
    <citation type="submission" date="2019-06" db="EMBL/GenBank/DDBJ databases">
        <title>Genome analyses of bacteria isolated from kimchi.</title>
        <authorList>
            <person name="Lee S."/>
            <person name="Ahn S."/>
            <person name="Roh S."/>
        </authorList>
    </citation>
    <scope>NUCLEOTIDE SEQUENCE [LARGE SCALE GENOMIC DNA]</scope>
    <source>
        <strain evidence="3 4">CBA3620</strain>
    </source>
</reference>
<keyword evidence="1" id="KW-0677">Repeat</keyword>
<evidence type="ECO:0000259" key="2">
    <source>
        <dbReference type="Pfam" id="PF06458"/>
    </source>
</evidence>
<dbReference type="Pfam" id="PF06458">
    <property type="entry name" value="MucBP"/>
    <property type="match status" value="1"/>
</dbReference>
<dbReference type="Gene3D" id="3.10.20.320">
    <property type="entry name" value="Putative peptidoglycan bound protein (lpxtg motif)"/>
    <property type="match status" value="1"/>
</dbReference>
<organism evidence="3 4">
    <name type="scientific">Leuconostoc carnosum</name>
    <dbReference type="NCBI Taxonomy" id="1252"/>
    <lineage>
        <taxon>Bacteria</taxon>
        <taxon>Bacillati</taxon>
        <taxon>Bacillota</taxon>
        <taxon>Bacilli</taxon>
        <taxon>Lactobacillales</taxon>
        <taxon>Lactobacillaceae</taxon>
        <taxon>Leuconostoc</taxon>
    </lineage>
</organism>
<dbReference type="RefSeq" id="WP_014974626.1">
    <property type="nucleotide sequence ID" value="NZ_CP042374.1"/>
</dbReference>
<feature type="domain" description="MucBP" evidence="2">
    <location>
        <begin position="6"/>
        <end position="69"/>
    </location>
</feature>
<dbReference type="Proteomes" id="UP000321332">
    <property type="component" value="Chromosome"/>
</dbReference>
<dbReference type="GeneID" id="61187553"/>
<dbReference type="AlphaFoldDB" id="A0AAE6IKN4"/>
<proteinExistence type="predicted"/>
<evidence type="ECO:0000313" key="3">
    <source>
        <dbReference type="EMBL" id="QEA33937.1"/>
    </source>
</evidence>
<evidence type="ECO:0000256" key="1">
    <source>
        <dbReference type="ARBA" id="ARBA00022737"/>
    </source>
</evidence>
<dbReference type="InterPro" id="IPR009459">
    <property type="entry name" value="MucBP_dom"/>
</dbReference>
<dbReference type="OMA" id="GWINSIY"/>
<accession>A0AAE6IKN4</accession>
<name>A0AAE6IKN4_LEUCA</name>
<sequence>MTNEAPVWVYYKNIATQETLLEPHRLDGNIGESYTINTPDLTNYKYVDNSGELSGVFGNMPQSLQIFYQPTSWQAVHRVTMYIHMKNVVVSYAAPDDYNHVTANLTNDSYWATPLRVITGNGQFWYQIGDHNWVPYDITLMTLSDTAPNIENINYIKDAELENDQPNAIVNFLPEQSTEVFESPYGLPIGSVLDGDFVAITTEQHDKNHLVWYKLAHHGWINSIYIDKI</sequence>
<protein>
    <recommendedName>
        <fullName evidence="2">MucBP domain-containing protein</fullName>
    </recommendedName>
</protein>
<evidence type="ECO:0000313" key="4">
    <source>
        <dbReference type="Proteomes" id="UP000321332"/>
    </source>
</evidence>